<dbReference type="Proteomes" id="UP000255036">
    <property type="component" value="Unassembled WGS sequence"/>
</dbReference>
<reference evidence="2 3" key="1">
    <citation type="submission" date="2018-07" db="EMBL/GenBank/DDBJ databases">
        <title>Anaerosacharophilus polymeroproducens gen. nov. sp. nov., an anaerobic bacterium isolated from salt field.</title>
        <authorList>
            <person name="Kim W."/>
            <person name="Yang S.-H."/>
            <person name="Oh J."/>
            <person name="Lee J.-H."/>
            <person name="Kwon K.K."/>
        </authorList>
    </citation>
    <scope>NUCLEOTIDE SEQUENCE [LARGE SCALE GENOMIC DNA]</scope>
    <source>
        <strain evidence="2 3">MCWD5</strain>
    </source>
</reference>
<sequence>MTKKIISLFFTAILIALLIPDFAFAEDKPSIIDNNTNLEIQQNFILVKEISDFKYDYMVVDNNTFLTDYIKETKIDFTNLLEKIKTSKDCIVVGTYKQSFKNNNYLYHDLLDKVSDSIYKNCCKYSSDYNKEYLNTLLLKEFGNELKAGNTCSKTFLFVTQNKKTGAFMSLTPVNIEMNATKNISGKFFKHSTITYSAEIKSLTYLKLLKEVKE</sequence>
<gene>
    <name evidence="2" type="ORF">DWV06_01645</name>
</gene>
<dbReference type="Gene3D" id="3.40.198.10">
    <property type="entry name" value="Delta-endotoxin CytB-like"/>
    <property type="match status" value="1"/>
</dbReference>
<dbReference type="InterPro" id="IPR035918">
    <property type="entry name" value="CytB_endotoxin-like_sf"/>
</dbReference>
<protein>
    <submittedName>
        <fullName evidence="2">Uncharacterized protein</fullName>
    </submittedName>
</protein>
<evidence type="ECO:0000256" key="1">
    <source>
        <dbReference type="SAM" id="SignalP"/>
    </source>
</evidence>
<comment type="caution">
    <text evidence="2">The sequence shown here is derived from an EMBL/GenBank/DDBJ whole genome shotgun (WGS) entry which is preliminary data.</text>
</comment>
<accession>A0A371AZC9</accession>
<organism evidence="2 3">
    <name type="scientific">Anaerosacchariphilus polymeriproducens</name>
    <dbReference type="NCBI Taxonomy" id="1812858"/>
    <lineage>
        <taxon>Bacteria</taxon>
        <taxon>Bacillati</taxon>
        <taxon>Bacillota</taxon>
        <taxon>Clostridia</taxon>
        <taxon>Lachnospirales</taxon>
        <taxon>Lachnospiraceae</taxon>
        <taxon>Anaerosacchariphilus</taxon>
    </lineage>
</organism>
<dbReference type="EMBL" id="QRCT01000009">
    <property type="protein sequence ID" value="RDU24958.1"/>
    <property type="molecule type" value="Genomic_DNA"/>
</dbReference>
<keyword evidence="1" id="KW-0732">Signal</keyword>
<evidence type="ECO:0000313" key="2">
    <source>
        <dbReference type="EMBL" id="RDU24958.1"/>
    </source>
</evidence>
<keyword evidence="3" id="KW-1185">Reference proteome</keyword>
<dbReference type="AlphaFoldDB" id="A0A371AZC9"/>
<feature type="chain" id="PRO_5016893932" evidence="1">
    <location>
        <begin position="26"/>
        <end position="214"/>
    </location>
</feature>
<dbReference type="RefSeq" id="WP_115480442.1">
    <property type="nucleotide sequence ID" value="NZ_QRCT01000009.1"/>
</dbReference>
<name>A0A371AZC9_9FIRM</name>
<evidence type="ECO:0000313" key="3">
    <source>
        <dbReference type="Proteomes" id="UP000255036"/>
    </source>
</evidence>
<feature type="signal peptide" evidence="1">
    <location>
        <begin position="1"/>
        <end position="25"/>
    </location>
</feature>
<proteinExistence type="predicted"/>